<dbReference type="Proteomes" id="UP000070544">
    <property type="component" value="Unassembled WGS sequence"/>
</dbReference>
<gene>
    <name evidence="1" type="ORF">M427DRAFT_67972</name>
</gene>
<dbReference type="InterPro" id="IPR032675">
    <property type="entry name" value="LRR_dom_sf"/>
</dbReference>
<dbReference type="InterPro" id="IPR006553">
    <property type="entry name" value="Leu-rich_rpt_Cys-con_subtyp"/>
</dbReference>
<accession>A0A139AN72</accession>
<keyword evidence="2" id="KW-1185">Reference proteome</keyword>
<dbReference type="SMART" id="SM00367">
    <property type="entry name" value="LRR_CC"/>
    <property type="match status" value="3"/>
</dbReference>
<dbReference type="EMBL" id="KQ965743">
    <property type="protein sequence ID" value="KXS18158.1"/>
    <property type="molecule type" value="Genomic_DNA"/>
</dbReference>
<name>A0A139AN72_GONPJ</name>
<evidence type="ECO:0008006" key="3">
    <source>
        <dbReference type="Google" id="ProtNLM"/>
    </source>
</evidence>
<dbReference type="OrthoDB" id="10532701at2759"/>
<evidence type="ECO:0000313" key="2">
    <source>
        <dbReference type="Proteomes" id="UP000070544"/>
    </source>
</evidence>
<dbReference type="AlphaFoldDB" id="A0A139AN72"/>
<dbReference type="GO" id="GO:0031146">
    <property type="term" value="P:SCF-dependent proteasomal ubiquitin-dependent protein catabolic process"/>
    <property type="evidence" value="ECO:0007669"/>
    <property type="project" value="TreeGrafter"/>
</dbReference>
<dbReference type="GO" id="GO:0019005">
    <property type="term" value="C:SCF ubiquitin ligase complex"/>
    <property type="evidence" value="ECO:0007669"/>
    <property type="project" value="TreeGrafter"/>
</dbReference>
<sequence length="455" mass="50287">MVALPPELWNLVIHALTDHPRTLLALTRTCRQFNGPAEAALYRSISPRDSSSLHQLCQCLRKAHQKRRVISLNLSAMGHYLRPEYLEDILAFLHLPSVLSLKLPFTTDSKPAQLMVELVSECLNVRTLSLPWIGDTFDHQPDIKHNLALISCLHNTPRVQNLRLGCVSDGVGSVFADIVGGLKDLGRLEMTEYCEVGKEEVQALAAAPGKLASIRIGPFRGEDLSSLHALLLNHRHTLREVMIVDEGVYPPGLLTLLVDNLPYLTKLALFTGRIPTAELDVFFQQVSGLECCVIQSQPGIADRHLRSLLARNPGLTALGLSHSSITDVSLIPLLERIGPHLVTLDLESCALISDVSLSVMSTSCSSLRELDLGGRHPLVTMDGLRGLLDENSVCRPTLKHIGATGIRCSRYYGTGEELRSWVSKVTKEFGGMSDMIWRSFTCRKYGDLAQTDYEF</sequence>
<proteinExistence type="predicted"/>
<dbReference type="SUPFAM" id="SSF52047">
    <property type="entry name" value="RNI-like"/>
    <property type="match status" value="1"/>
</dbReference>
<evidence type="ECO:0000313" key="1">
    <source>
        <dbReference type="EMBL" id="KXS18158.1"/>
    </source>
</evidence>
<organism evidence="1 2">
    <name type="scientific">Gonapodya prolifera (strain JEL478)</name>
    <name type="common">Monoblepharis prolifera</name>
    <dbReference type="NCBI Taxonomy" id="1344416"/>
    <lineage>
        <taxon>Eukaryota</taxon>
        <taxon>Fungi</taxon>
        <taxon>Fungi incertae sedis</taxon>
        <taxon>Chytridiomycota</taxon>
        <taxon>Chytridiomycota incertae sedis</taxon>
        <taxon>Monoblepharidomycetes</taxon>
        <taxon>Monoblepharidales</taxon>
        <taxon>Gonapodyaceae</taxon>
        <taxon>Gonapodya</taxon>
    </lineage>
</organism>
<dbReference type="PANTHER" id="PTHR13318">
    <property type="entry name" value="PARTNER OF PAIRED, ISOFORM B-RELATED"/>
    <property type="match status" value="1"/>
</dbReference>
<reference evidence="1 2" key="1">
    <citation type="journal article" date="2015" name="Genome Biol. Evol.">
        <title>Phylogenomic analyses indicate that early fungi evolved digesting cell walls of algal ancestors of land plants.</title>
        <authorList>
            <person name="Chang Y."/>
            <person name="Wang S."/>
            <person name="Sekimoto S."/>
            <person name="Aerts A.L."/>
            <person name="Choi C."/>
            <person name="Clum A."/>
            <person name="LaButti K.M."/>
            <person name="Lindquist E.A."/>
            <person name="Yee Ngan C."/>
            <person name="Ohm R.A."/>
            <person name="Salamov A.A."/>
            <person name="Grigoriev I.V."/>
            <person name="Spatafora J.W."/>
            <person name="Berbee M.L."/>
        </authorList>
    </citation>
    <scope>NUCLEOTIDE SEQUENCE [LARGE SCALE GENOMIC DNA]</scope>
    <source>
        <strain evidence="1 2">JEL478</strain>
    </source>
</reference>
<dbReference type="Gene3D" id="3.80.10.10">
    <property type="entry name" value="Ribonuclease Inhibitor"/>
    <property type="match status" value="1"/>
</dbReference>
<protein>
    <recommendedName>
        <fullName evidence="3">F-box domain-containing protein</fullName>
    </recommendedName>
</protein>